<name>A0ABW1J8J4_9PSEU</name>
<sequence length="193" mass="20543">MAVMLHADTAAAGRPIEPLPCGRDAAQVWDHATSRRPDAHELGCPHCTAVAADARGLARFVHRIAAEPLDPPPSLLGRVIGAVSLERFPHDLVTLESPHGPVALSRAAAAAVLRHGVDQLDGVRARSCRIEQPDPGALHVAMTVTVRFGADLTTLAARVRSRVLAEGEQTLGLPVRRVDIEIVDMFDVPGVPR</sequence>
<dbReference type="Proteomes" id="UP001596302">
    <property type="component" value="Unassembled WGS sequence"/>
</dbReference>
<dbReference type="RefSeq" id="WP_379587625.1">
    <property type="nucleotide sequence ID" value="NZ_JBHSQW010000044.1"/>
</dbReference>
<evidence type="ECO:0000313" key="2">
    <source>
        <dbReference type="Proteomes" id="UP001596302"/>
    </source>
</evidence>
<accession>A0ABW1J8J4</accession>
<dbReference type="EMBL" id="JBHSQW010000044">
    <property type="protein sequence ID" value="MFC5996795.1"/>
    <property type="molecule type" value="Genomic_DNA"/>
</dbReference>
<evidence type="ECO:0000313" key="1">
    <source>
        <dbReference type="EMBL" id="MFC5996795.1"/>
    </source>
</evidence>
<comment type="caution">
    <text evidence="1">The sequence shown here is derived from an EMBL/GenBank/DDBJ whole genome shotgun (WGS) entry which is preliminary data.</text>
</comment>
<keyword evidence="2" id="KW-1185">Reference proteome</keyword>
<proteinExistence type="predicted"/>
<organism evidence="1 2">
    <name type="scientific">Pseudonocardia hispaniensis</name>
    <dbReference type="NCBI Taxonomy" id="904933"/>
    <lineage>
        <taxon>Bacteria</taxon>
        <taxon>Bacillati</taxon>
        <taxon>Actinomycetota</taxon>
        <taxon>Actinomycetes</taxon>
        <taxon>Pseudonocardiales</taxon>
        <taxon>Pseudonocardiaceae</taxon>
        <taxon>Pseudonocardia</taxon>
    </lineage>
</organism>
<reference evidence="2" key="1">
    <citation type="journal article" date="2019" name="Int. J. Syst. Evol. Microbiol.">
        <title>The Global Catalogue of Microorganisms (GCM) 10K type strain sequencing project: providing services to taxonomists for standard genome sequencing and annotation.</title>
        <authorList>
            <consortium name="The Broad Institute Genomics Platform"/>
            <consortium name="The Broad Institute Genome Sequencing Center for Infectious Disease"/>
            <person name="Wu L."/>
            <person name="Ma J."/>
        </authorList>
    </citation>
    <scope>NUCLEOTIDE SEQUENCE [LARGE SCALE GENOMIC DNA]</scope>
    <source>
        <strain evidence="2">CCM 8391</strain>
    </source>
</reference>
<protein>
    <submittedName>
        <fullName evidence="1">Asp23/Gls24 family envelope stress response protein</fullName>
    </submittedName>
</protein>
<gene>
    <name evidence="1" type="ORF">ACFQE5_21540</name>
</gene>